<feature type="domain" description="L1 transposable element RRM" evidence="2">
    <location>
        <begin position="3"/>
        <end position="89"/>
    </location>
</feature>
<reference evidence="4" key="3">
    <citation type="submission" date="2025-09" db="UniProtKB">
        <authorList>
            <consortium name="Ensembl"/>
        </authorList>
    </citation>
    <scope>IDENTIFICATION</scope>
    <source>
        <strain evidence="4">Thoroughbred</strain>
    </source>
</reference>
<reference evidence="4 5" key="1">
    <citation type="journal article" date="2009" name="Science">
        <title>Genome sequence, comparative analysis, and population genetics of the domestic horse.</title>
        <authorList>
            <consortium name="Broad Institute Genome Sequencing Platform"/>
            <consortium name="Broad Institute Whole Genome Assembly Team"/>
            <person name="Wade C.M."/>
            <person name="Giulotto E."/>
            <person name="Sigurdsson S."/>
            <person name="Zoli M."/>
            <person name="Gnerre S."/>
            <person name="Imsland F."/>
            <person name="Lear T.L."/>
            <person name="Adelson D.L."/>
            <person name="Bailey E."/>
            <person name="Bellone R.R."/>
            <person name="Bloecker H."/>
            <person name="Distl O."/>
            <person name="Edgar R.C."/>
            <person name="Garber M."/>
            <person name="Leeb T."/>
            <person name="Mauceli E."/>
            <person name="MacLeod J.N."/>
            <person name="Penedo M.C.T."/>
            <person name="Raison J.M."/>
            <person name="Sharpe T."/>
            <person name="Vogel J."/>
            <person name="Andersson L."/>
            <person name="Antczak D.F."/>
            <person name="Biagi T."/>
            <person name="Binns M.M."/>
            <person name="Chowdhary B.P."/>
            <person name="Coleman S.J."/>
            <person name="Della Valle G."/>
            <person name="Fryc S."/>
            <person name="Guerin G."/>
            <person name="Hasegawa T."/>
            <person name="Hill E.W."/>
            <person name="Jurka J."/>
            <person name="Kiialainen A."/>
            <person name="Lindgren G."/>
            <person name="Liu J."/>
            <person name="Magnani E."/>
            <person name="Mickelson J.R."/>
            <person name="Murray J."/>
            <person name="Nergadze S.G."/>
            <person name="Onofrio R."/>
            <person name="Pedroni S."/>
            <person name="Piras M.F."/>
            <person name="Raudsepp T."/>
            <person name="Rocchi M."/>
            <person name="Roeed K.H."/>
            <person name="Ryder O.A."/>
            <person name="Searle S."/>
            <person name="Skow L."/>
            <person name="Swinburne J.E."/>
            <person name="Syvaenen A.C."/>
            <person name="Tozaki T."/>
            <person name="Valberg S.J."/>
            <person name="Vaudin M."/>
            <person name="White J.R."/>
            <person name="Zody M.C."/>
            <person name="Lander E.S."/>
            <person name="Lindblad-Toh K."/>
        </authorList>
    </citation>
    <scope>NUCLEOTIDE SEQUENCE [LARGE SCALE GENOMIC DNA]</scope>
    <source>
        <strain evidence="4 5">Thoroughbred</strain>
    </source>
</reference>
<dbReference type="GO" id="GO:0003727">
    <property type="term" value="F:single-stranded RNA binding"/>
    <property type="evidence" value="ECO:0000318"/>
    <property type="project" value="GO_Central"/>
</dbReference>
<reference evidence="4" key="2">
    <citation type="submission" date="2025-08" db="UniProtKB">
        <authorList>
            <consortium name="Ensembl"/>
        </authorList>
    </citation>
    <scope>IDENTIFICATION</scope>
    <source>
        <strain evidence="4">Thoroughbred</strain>
    </source>
</reference>
<dbReference type="InterPro" id="IPR035300">
    <property type="entry name" value="L1_dsRBD"/>
</dbReference>
<evidence type="ECO:0000313" key="5">
    <source>
        <dbReference type="Proteomes" id="UP000002281"/>
    </source>
</evidence>
<dbReference type="Pfam" id="PF02994">
    <property type="entry name" value="Transposase_22"/>
    <property type="match status" value="1"/>
</dbReference>
<dbReference type="Pfam" id="PF17490">
    <property type="entry name" value="Tnp_22_dsRBD"/>
    <property type="match status" value="1"/>
</dbReference>
<dbReference type="Proteomes" id="UP000002281">
    <property type="component" value="Chromosome 16"/>
</dbReference>
<protein>
    <submittedName>
        <fullName evidence="4">Uncharacterized protein</fullName>
    </submittedName>
</protein>
<dbReference type="InterPro" id="IPR043636">
    <property type="entry name" value="L1_RRM_dom"/>
</dbReference>
<dbReference type="PANTHER" id="PTHR11505">
    <property type="entry name" value="L1 TRANSPOSABLE ELEMENT-RELATED"/>
    <property type="match status" value="1"/>
</dbReference>
<dbReference type="InterPro" id="IPR042566">
    <property type="entry name" value="L1_C"/>
</dbReference>
<evidence type="ECO:0000313" key="4">
    <source>
        <dbReference type="Ensembl" id="ENSECAP00000068502.1"/>
    </source>
</evidence>
<evidence type="ECO:0000259" key="2">
    <source>
        <dbReference type="Pfam" id="PF02994"/>
    </source>
</evidence>
<dbReference type="InterPro" id="IPR004244">
    <property type="entry name" value="Transposase_22"/>
</dbReference>
<proteinExistence type="inferred from homology"/>
<dbReference type="Gene3D" id="3.30.70.1820">
    <property type="entry name" value="L1 transposable element, RRM domain"/>
    <property type="match status" value="1"/>
</dbReference>
<dbReference type="FunFam" id="3.30.70.1820:FF:000002">
    <property type="entry name" value="LINE-1 retrotransposable element ORF1 protein"/>
    <property type="match status" value="1"/>
</dbReference>
<dbReference type="Ensembl" id="ENSECAT00000095370.1">
    <property type="protein sequence ID" value="ENSECAP00000068502.1"/>
    <property type="gene ID" value="ENSECAG00000050448.1"/>
</dbReference>
<dbReference type="GeneTree" id="ENSGT01050000244818"/>
<comment type="similarity">
    <text evidence="1">Belongs to the transposase 22 family.</text>
</comment>
<dbReference type="GO" id="GO:0032197">
    <property type="term" value="P:retrotransposition"/>
    <property type="evidence" value="ECO:0000318"/>
    <property type="project" value="GO_Central"/>
</dbReference>
<dbReference type="GO" id="GO:1990904">
    <property type="term" value="C:ribonucleoprotein complex"/>
    <property type="evidence" value="ECO:0000318"/>
    <property type="project" value="GO_Central"/>
</dbReference>
<evidence type="ECO:0000256" key="1">
    <source>
        <dbReference type="ARBA" id="ARBA00061640"/>
    </source>
</evidence>
<sequence length="170" mass="19778">MKGIPEREEGRKEQSLFKEIIAESFPNLGKELDMQVHEAKKILITSTKRPSPKHTILKLSKVHDKGKILRAARQKKITYKGPFIRLSVDFSTQTLQARRKENDIFKILKDENFQTRLVYPVKTSLTYNGEIKAFPDKQNLREFITTRLALPDMIKGALIPNTKRQRFTKL</sequence>
<organism evidence="4 5">
    <name type="scientific">Equus caballus</name>
    <name type="common">Horse</name>
    <dbReference type="NCBI Taxonomy" id="9796"/>
    <lineage>
        <taxon>Eukaryota</taxon>
        <taxon>Metazoa</taxon>
        <taxon>Chordata</taxon>
        <taxon>Craniata</taxon>
        <taxon>Vertebrata</taxon>
        <taxon>Euteleostomi</taxon>
        <taxon>Mammalia</taxon>
        <taxon>Eutheria</taxon>
        <taxon>Laurasiatheria</taxon>
        <taxon>Perissodactyla</taxon>
        <taxon>Equidae</taxon>
        <taxon>Equus</taxon>
    </lineage>
</organism>
<keyword evidence="5" id="KW-1185">Reference proteome</keyword>
<feature type="domain" description="L1 transposable element dsRBD-like" evidence="3">
    <location>
        <begin position="93"/>
        <end position="155"/>
    </location>
</feature>
<dbReference type="Gene3D" id="3.30.250.20">
    <property type="entry name" value="L1 transposable element, C-terminal domain"/>
    <property type="match status" value="1"/>
</dbReference>
<name>A0A9L0S0R4_HORSE</name>
<accession>A0A9L0S0R4</accession>
<evidence type="ECO:0000259" key="3">
    <source>
        <dbReference type="Pfam" id="PF17490"/>
    </source>
</evidence>
<dbReference type="AlphaFoldDB" id="A0A9L0S0R4"/>